<dbReference type="EMBL" id="CM007650">
    <property type="protein sequence ID" value="ONM52864.1"/>
    <property type="molecule type" value="Genomic_DNA"/>
</dbReference>
<accession>A0A1D6HXB8</accession>
<organism evidence="2">
    <name type="scientific">Zea mays</name>
    <name type="common">Maize</name>
    <dbReference type="NCBI Taxonomy" id="4577"/>
    <lineage>
        <taxon>Eukaryota</taxon>
        <taxon>Viridiplantae</taxon>
        <taxon>Streptophyta</taxon>
        <taxon>Embryophyta</taxon>
        <taxon>Tracheophyta</taxon>
        <taxon>Spermatophyta</taxon>
        <taxon>Magnoliopsida</taxon>
        <taxon>Liliopsida</taxon>
        <taxon>Poales</taxon>
        <taxon>Poaceae</taxon>
        <taxon>PACMAD clade</taxon>
        <taxon>Panicoideae</taxon>
        <taxon>Andropogonodae</taxon>
        <taxon>Andropogoneae</taxon>
        <taxon>Tripsacinae</taxon>
        <taxon>Zea</taxon>
    </lineage>
</organism>
<dbReference type="InParanoid" id="A0A1D6HXB8"/>
<protein>
    <submittedName>
        <fullName evidence="2">Uncharacterized protein</fullName>
    </submittedName>
</protein>
<evidence type="ECO:0000313" key="2">
    <source>
        <dbReference type="EMBL" id="ONM52864.1"/>
    </source>
</evidence>
<gene>
    <name evidence="2" type="ORF">ZEAMMB73_Zm00001d019418</name>
</gene>
<proteinExistence type="predicted"/>
<evidence type="ECO:0000256" key="1">
    <source>
        <dbReference type="SAM" id="MobiDB-lite"/>
    </source>
</evidence>
<name>A0A1D6HXB8_MAIZE</name>
<reference evidence="2" key="1">
    <citation type="submission" date="2015-12" db="EMBL/GenBank/DDBJ databases">
        <title>Update maize B73 reference genome by single molecule sequencing technologies.</title>
        <authorList>
            <consortium name="Maize Genome Sequencing Project"/>
            <person name="Ware D."/>
        </authorList>
    </citation>
    <scope>NUCLEOTIDE SEQUENCE [LARGE SCALE GENOMIC DNA]</scope>
    <source>
        <tissue evidence="2">Seedling</tissue>
    </source>
</reference>
<dbReference type="AlphaFoldDB" id="A0A1D6HXB8"/>
<feature type="region of interest" description="Disordered" evidence="1">
    <location>
        <begin position="227"/>
        <end position="248"/>
    </location>
</feature>
<sequence>MIDVMSRSGTLGYQSGRGLLLFGLALAAGVRTRRASGLAAPFAWEVPGDATLLLIKKTTSRVVGERRPAGSSQLRHLVVLREVCVAHIDFYCSSPGSMQRILGAPGTVALPFPWRREIFFWMKLPDWQEIFREDICGNRTNKEEPNHEPSEKMQEHSRWRTAKVAHDFRSAPFRAAAIRPPRRLLDTIGPCLGCDFWVDSLGFEPGWRWLLGTTGYWVPPCRAWERSAPASGPRRRRKREGELNGDSQWMTGSRRRALMEADDGIWEWQLRLAGWMAGGGLDGGRECRSRRSRRPRRVGVQVAAFAAAAASGLR</sequence>